<evidence type="ECO:0000256" key="2">
    <source>
        <dbReference type="ARBA" id="ARBA00010337"/>
    </source>
</evidence>
<dbReference type="GO" id="GO:0044732">
    <property type="term" value="C:mitotic spindle pole body"/>
    <property type="evidence" value="ECO:0007669"/>
    <property type="project" value="TreeGrafter"/>
</dbReference>
<dbReference type="AlphaFoldDB" id="A0A9W9W3G1"/>
<keyword evidence="11" id="KW-1185">Reference proteome</keyword>
<name>A0A9W9W3G1_9EURO</name>
<dbReference type="Proteomes" id="UP001147747">
    <property type="component" value="Unassembled WGS sequence"/>
</dbReference>
<dbReference type="InterPro" id="IPR007259">
    <property type="entry name" value="GCP"/>
</dbReference>
<dbReference type="GO" id="GO:0043015">
    <property type="term" value="F:gamma-tubulin binding"/>
    <property type="evidence" value="ECO:0007669"/>
    <property type="project" value="InterPro"/>
</dbReference>
<dbReference type="Pfam" id="PF17681">
    <property type="entry name" value="GCP_N_terminal"/>
    <property type="match status" value="1"/>
</dbReference>
<evidence type="ECO:0000313" key="11">
    <source>
        <dbReference type="Proteomes" id="UP001147747"/>
    </source>
</evidence>
<reference evidence="10" key="1">
    <citation type="submission" date="2022-12" db="EMBL/GenBank/DDBJ databases">
        <authorList>
            <person name="Petersen C."/>
        </authorList>
    </citation>
    <scope>NUCLEOTIDE SEQUENCE</scope>
    <source>
        <strain evidence="10">IBT 29677</strain>
    </source>
</reference>
<feature type="domain" description="Gamma tubulin complex component protein N-terminal" evidence="9">
    <location>
        <begin position="2"/>
        <end position="303"/>
    </location>
</feature>
<feature type="region of interest" description="Disordered" evidence="7">
    <location>
        <begin position="719"/>
        <end position="751"/>
    </location>
</feature>
<accession>A0A9W9W3G1</accession>
<evidence type="ECO:0000256" key="4">
    <source>
        <dbReference type="ARBA" id="ARBA00022701"/>
    </source>
</evidence>
<sequence length="784" mass="87255">MLHEILLSLSGQPSPLLGSPQVEDAIPQDDLALLSPPEKALLGSIARLSELHAKLRSHTSLISSSHRSVICRSVSTTIVATHLGEFQKKILQVEKAILAEDSGYVGGYGIVPLSTIVGEFTPWTRRLEWLWEITTAIQPETRYSGHRYGCSGAALINHLRDGLQTGYLDIKDMAVQLVTAAETAWMKQLSMWLLYGRLPMYGREDFFIQEDPNREQDDAQFKIQTDLLPSFVSEQTAGSILFIGKSLNHIRAKRKTPSGISTAPVKLYQEHIEQLSGLTLPVSSPKLSTAVDCIRLSLSQSTLSKLLPLPKILEMLTLLNDFLLLGRGEFVVALVAHADSRIEESRRRGALAQIQQSDALNSFLIKEGDVVTSLAHAWAELFSLQKEEDPADEGLELARELLRLSVSDGKNGRATTPSYSSNTIPEISRVSFEDLLFPTPTCLTAQVRAPLDLFLSSSDIAIYAKIHSYLLGIRRAQIHLGDLWKRTSLRRTHGSARMPPRSNNAFLQNKRRQNRERTNARTQQMRPIWATSSACLFVLSEIGSFFQGEVVHESWQHLREWIEKDNVLPTSAPNSRPGTATSFKAQRTSQTTPPDRPSSRPSSRPGTASMGRHDPEALTVAHRRHLASVIQSLFLTDVPFTSVLRTLLTSVDRFVALTIRLDTIQRNMDLETDEGVVDALVDYAQEEREVWQELRETRKDVKTGIQELVATLRDIDERRSGSDYPASNGTTGPRRWPDGSTGPSFSHYQPRKPAGVDRLLMKLDFGSLRSAGGQTNTLGLVDLE</sequence>
<dbReference type="RefSeq" id="XP_056490026.1">
    <property type="nucleotide sequence ID" value="XM_056630724.1"/>
</dbReference>
<keyword evidence="3 6" id="KW-0963">Cytoplasm</keyword>
<dbReference type="GO" id="GO:0000930">
    <property type="term" value="C:gamma-tubulin complex"/>
    <property type="evidence" value="ECO:0007669"/>
    <property type="project" value="TreeGrafter"/>
</dbReference>
<dbReference type="InterPro" id="IPR041470">
    <property type="entry name" value="GCP_N"/>
</dbReference>
<keyword evidence="4 6" id="KW-0493">Microtubule</keyword>
<dbReference type="EMBL" id="JAPZBU010000006">
    <property type="protein sequence ID" value="KAJ5397974.1"/>
    <property type="molecule type" value="Genomic_DNA"/>
</dbReference>
<comment type="subcellular location">
    <subcellularLocation>
        <location evidence="1 6">Cytoplasm</location>
        <location evidence="1 6">Cytoskeleton</location>
        <location evidence="1 6">Microtubule organizing center</location>
    </subcellularLocation>
</comment>
<dbReference type="GO" id="GO:0000922">
    <property type="term" value="C:spindle pole"/>
    <property type="evidence" value="ECO:0007669"/>
    <property type="project" value="InterPro"/>
</dbReference>
<dbReference type="GO" id="GO:0051321">
    <property type="term" value="P:meiotic cell cycle"/>
    <property type="evidence" value="ECO:0007669"/>
    <property type="project" value="TreeGrafter"/>
</dbReference>
<organism evidence="10 11">
    <name type="scientific">Penicillium cosmopolitanum</name>
    <dbReference type="NCBI Taxonomy" id="1131564"/>
    <lineage>
        <taxon>Eukaryota</taxon>
        <taxon>Fungi</taxon>
        <taxon>Dikarya</taxon>
        <taxon>Ascomycota</taxon>
        <taxon>Pezizomycotina</taxon>
        <taxon>Eurotiomycetes</taxon>
        <taxon>Eurotiomycetidae</taxon>
        <taxon>Eurotiales</taxon>
        <taxon>Aspergillaceae</taxon>
        <taxon>Penicillium</taxon>
    </lineage>
</organism>
<dbReference type="GO" id="GO:0007020">
    <property type="term" value="P:microtubule nucleation"/>
    <property type="evidence" value="ECO:0007669"/>
    <property type="project" value="InterPro"/>
</dbReference>
<comment type="caution">
    <text evidence="10">The sequence shown here is derived from an EMBL/GenBank/DDBJ whole genome shotgun (WGS) entry which is preliminary data.</text>
</comment>
<evidence type="ECO:0000256" key="3">
    <source>
        <dbReference type="ARBA" id="ARBA00022490"/>
    </source>
</evidence>
<dbReference type="InterPro" id="IPR042241">
    <property type="entry name" value="GCP_C_sf"/>
</dbReference>
<feature type="compositionally biased region" description="Polar residues" evidence="7">
    <location>
        <begin position="568"/>
        <end position="586"/>
    </location>
</feature>
<feature type="region of interest" description="Disordered" evidence="7">
    <location>
        <begin position="491"/>
        <end position="524"/>
    </location>
</feature>
<feature type="compositionally biased region" description="Low complexity" evidence="7">
    <location>
        <begin position="587"/>
        <end position="607"/>
    </location>
</feature>
<dbReference type="InterPro" id="IPR040457">
    <property type="entry name" value="GCP_C"/>
</dbReference>
<dbReference type="Gene3D" id="1.20.120.1900">
    <property type="entry name" value="Gamma-tubulin complex, C-terminal domain"/>
    <property type="match status" value="1"/>
</dbReference>
<evidence type="ECO:0000259" key="9">
    <source>
        <dbReference type="Pfam" id="PF17681"/>
    </source>
</evidence>
<evidence type="ECO:0000256" key="5">
    <source>
        <dbReference type="ARBA" id="ARBA00023212"/>
    </source>
</evidence>
<proteinExistence type="inferred from homology"/>
<dbReference type="GO" id="GO:0005874">
    <property type="term" value="C:microtubule"/>
    <property type="evidence" value="ECO:0007669"/>
    <property type="project" value="UniProtKB-KW"/>
</dbReference>
<reference evidence="10" key="2">
    <citation type="journal article" date="2023" name="IMA Fungus">
        <title>Comparative genomic study of the Penicillium genus elucidates a diverse pangenome and 15 lateral gene transfer events.</title>
        <authorList>
            <person name="Petersen C."/>
            <person name="Sorensen T."/>
            <person name="Nielsen M.R."/>
            <person name="Sondergaard T.E."/>
            <person name="Sorensen J.L."/>
            <person name="Fitzpatrick D.A."/>
            <person name="Frisvad J.C."/>
            <person name="Nielsen K.L."/>
        </authorList>
    </citation>
    <scope>NUCLEOTIDE SEQUENCE</scope>
    <source>
        <strain evidence="10">IBT 29677</strain>
    </source>
</reference>
<evidence type="ECO:0000256" key="7">
    <source>
        <dbReference type="SAM" id="MobiDB-lite"/>
    </source>
</evidence>
<dbReference type="GO" id="GO:0051011">
    <property type="term" value="F:microtubule minus-end binding"/>
    <property type="evidence" value="ECO:0007669"/>
    <property type="project" value="TreeGrafter"/>
</dbReference>
<dbReference type="GO" id="GO:0051225">
    <property type="term" value="P:spindle assembly"/>
    <property type="evidence" value="ECO:0007669"/>
    <property type="project" value="TreeGrafter"/>
</dbReference>
<evidence type="ECO:0000313" key="10">
    <source>
        <dbReference type="EMBL" id="KAJ5397974.1"/>
    </source>
</evidence>
<dbReference type="GO" id="GO:0031122">
    <property type="term" value="P:cytoplasmic microtubule organization"/>
    <property type="evidence" value="ECO:0007669"/>
    <property type="project" value="TreeGrafter"/>
</dbReference>
<dbReference type="GO" id="GO:0000278">
    <property type="term" value="P:mitotic cell cycle"/>
    <property type="evidence" value="ECO:0007669"/>
    <property type="project" value="TreeGrafter"/>
</dbReference>
<protein>
    <recommendedName>
        <fullName evidence="6">Spindle pole body component</fullName>
    </recommendedName>
</protein>
<feature type="domain" description="Gamma tubulin complex component C-terminal" evidence="8">
    <location>
        <begin position="313"/>
        <end position="765"/>
    </location>
</feature>
<evidence type="ECO:0000256" key="6">
    <source>
        <dbReference type="RuleBase" id="RU363050"/>
    </source>
</evidence>
<dbReference type="PANTHER" id="PTHR19302:SF27">
    <property type="entry name" value="GAMMA-TUBULIN COMPLEX COMPONENT 4"/>
    <property type="match status" value="1"/>
</dbReference>
<feature type="region of interest" description="Disordered" evidence="7">
    <location>
        <begin position="568"/>
        <end position="613"/>
    </location>
</feature>
<evidence type="ECO:0000256" key="1">
    <source>
        <dbReference type="ARBA" id="ARBA00004267"/>
    </source>
</evidence>
<evidence type="ECO:0000259" key="8">
    <source>
        <dbReference type="Pfam" id="PF04130"/>
    </source>
</evidence>
<comment type="similarity">
    <text evidence="2 6">Belongs to the TUBGCP family.</text>
</comment>
<dbReference type="Pfam" id="PF04130">
    <property type="entry name" value="GCP_C_terminal"/>
    <property type="match status" value="1"/>
</dbReference>
<gene>
    <name evidence="10" type="ORF">N7509_006087</name>
</gene>
<dbReference type="OrthoDB" id="78652at2759"/>
<dbReference type="GeneID" id="81369704"/>
<keyword evidence="5 6" id="KW-0206">Cytoskeleton</keyword>
<dbReference type="PANTHER" id="PTHR19302">
    <property type="entry name" value="GAMMA TUBULIN COMPLEX PROTEIN"/>
    <property type="match status" value="1"/>
</dbReference>